<dbReference type="PANTHER" id="PTHR45138">
    <property type="entry name" value="REGULATORY COMPONENTS OF SENSORY TRANSDUCTION SYSTEM"/>
    <property type="match status" value="1"/>
</dbReference>
<comment type="cofactor">
    <cofactor evidence="1">
        <name>Mg(2+)</name>
        <dbReference type="ChEBI" id="CHEBI:18420"/>
    </cofactor>
</comment>
<gene>
    <name evidence="5" type="ORF">ABB30_07740</name>
</gene>
<dbReference type="FunFam" id="3.30.70.270:FF:000001">
    <property type="entry name" value="Diguanylate cyclase domain protein"/>
    <property type="match status" value="1"/>
</dbReference>
<dbReference type="CDD" id="cd01949">
    <property type="entry name" value="GGDEF"/>
    <property type="match status" value="1"/>
</dbReference>
<dbReference type="InterPro" id="IPR029787">
    <property type="entry name" value="Nucleotide_cyclase"/>
</dbReference>
<dbReference type="Gene3D" id="1.10.3210.10">
    <property type="entry name" value="Hypothetical protein af1432"/>
    <property type="match status" value="1"/>
</dbReference>
<dbReference type="GO" id="GO:0052621">
    <property type="term" value="F:diguanylate cyclase activity"/>
    <property type="evidence" value="ECO:0007669"/>
    <property type="project" value="UniProtKB-EC"/>
</dbReference>
<dbReference type="Pfam" id="PF08668">
    <property type="entry name" value="HDOD"/>
    <property type="match status" value="1"/>
</dbReference>
<dbReference type="NCBIfam" id="TIGR00254">
    <property type="entry name" value="GGDEF"/>
    <property type="match status" value="1"/>
</dbReference>
<dbReference type="PANTHER" id="PTHR45138:SF24">
    <property type="entry name" value="DIGUANYLATE CYCLASE DGCC-RELATED"/>
    <property type="match status" value="1"/>
</dbReference>
<dbReference type="PROSITE" id="PS51833">
    <property type="entry name" value="HDOD"/>
    <property type="match status" value="1"/>
</dbReference>
<name>A0A0R0DGK1_9GAMM</name>
<dbReference type="InterPro" id="IPR013976">
    <property type="entry name" value="HDOD"/>
</dbReference>
<dbReference type="Gene3D" id="3.30.70.270">
    <property type="match status" value="1"/>
</dbReference>
<dbReference type="GO" id="GO:1902201">
    <property type="term" value="P:negative regulation of bacterial-type flagellum-dependent cell motility"/>
    <property type="evidence" value="ECO:0007669"/>
    <property type="project" value="TreeGrafter"/>
</dbReference>
<protein>
    <recommendedName>
        <fullName evidence="2">diguanylate cyclase</fullName>
        <ecNumber evidence="2">2.7.7.65</ecNumber>
    </recommendedName>
</protein>
<feature type="domain" description="HDOD" evidence="4">
    <location>
        <begin position="15"/>
        <end position="210"/>
    </location>
</feature>
<proteinExistence type="predicted"/>
<reference evidence="5 6" key="1">
    <citation type="submission" date="2015-05" db="EMBL/GenBank/DDBJ databases">
        <title>Genome sequencing and analysis of members of genus Stenotrophomonas.</title>
        <authorList>
            <person name="Patil P.P."/>
            <person name="Midha S."/>
            <person name="Patil P.B."/>
        </authorList>
    </citation>
    <scope>NUCLEOTIDE SEQUENCE [LARGE SCALE GENOMIC DNA]</scope>
    <source>
        <strain evidence="5 6">DSM 24757</strain>
    </source>
</reference>
<dbReference type="SUPFAM" id="SSF55073">
    <property type="entry name" value="Nucleotide cyclase"/>
    <property type="match status" value="1"/>
</dbReference>
<dbReference type="AlphaFoldDB" id="A0A0R0DGK1"/>
<accession>A0A0R0DGK1</accession>
<evidence type="ECO:0000259" key="4">
    <source>
        <dbReference type="PROSITE" id="PS51833"/>
    </source>
</evidence>
<organism evidence="5 6">
    <name type="scientific">Stenotrophomonas ginsengisoli</name>
    <dbReference type="NCBI Taxonomy" id="336566"/>
    <lineage>
        <taxon>Bacteria</taxon>
        <taxon>Pseudomonadati</taxon>
        <taxon>Pseudomonadota</taxon>
        <taxon>Gammaproteobacteria</taxon>
        <taxon>Lysobacterales</taxon>
        <taxon>Lysobacteraceae</taxon>
        <taxon>Stenotrophomonas</taxon>
    </lineage>
</organism>
<evidence type="ECO:0000313" key="5">
    <source>
        <dbReference type="EMBL" id="KRG77383.1"/>
    </source>
</evidence>
<evidence type="ECO:0000259" key="3">
    <source>
        <dbReference type="PROSITE" id="PS50887"/>
    </source>
</evidence>
<dbReference type="InterPro" id="IPR050469">
    <property type="entry name" value="Diguanylate_Cyclase"/>
</dbReference>
<dbReference type="GO" id="GO:0043709">
    <property type="term" value="P:cell adhesion involved in single-species biofilm formation"/>
    <property type="evidence" value="ECO:0007669"/>
    <property type="project" value="TreeGrafter"/>
</dbReference>
<comment type="caution">
    <text evidence="5">The sequence shown here is derived from an EMBL/GenBank/DDBJ whole genome shotgun (WGS) entry which is preliminary data.</text>
</comment>
<sequence>MSSELITAAPLCRNLPSPPGIALRIIALAQDPDADLGRAAELIALDPALSARVLRLSNSALFASRRRSENLQQAINKLGLHPTLQLALGFSLLTDLRGGNPPHAEHEQIWRRSLIAAMACRALGEALGVNKPDELLLAGLIQDIGALLLMQHHSARYLPITHQAGGDNQRLLTLERSELGADHAAIGAELARQWDLPAYLVDAIANSETAPQGAADPIQQCVHASGLLADIWLDNTPEQAHQYAQLTLADSLGLDSDALAAVIARTSELLPEAASAFDTTLCTPEYIHDLLEQAREVSQLRELLAAQEAEVLRERSDTLERHAIELSSMANRDALTGAINRGHFEQALGAAFDLANLQQRPLAVAFIDLDDFKKINDRHGHLVGDDVLKAVARHLKDSVRSVDTVARFGGEEFVIIFPDTPLAGARAIIERVLSGLSTQPATHIAGQALHVTFSAGIACHLPDQPFASAHALLDAADRALYQCKDQGRNRVGIHQWPGAIATAG</sequence>
<dbReference type="Proteomes" id="UP000050956">
    <property type="component" value="Unassembled WGS sequence"/>
</dbReference>
<dbReference type="SUPFAM" id="SSF109604">
    <property type="entry name" value="HD-domain/PDEase-like"/>
    <property type="match status" value="1"/>
</dbReference>
<dbReference type="OrthoDB" id="9803824at2"/>
<dbReference type="InterPro" id="IPR000160">
    <property type="entry name" value="GGDEF_dom"/>
</dbReference>
<evidence type="ECO:0000256" key="1">
    <source>
        <dbReference type="ARBA" id="ARBA00001946"/>
    </source>
</evidence>
<evidence type="ECO:0000313" key="6">
    <source>
        <dbReference type="Proteomes" id="UP000050956"/>
    </source>
</evidence>
<dbReference type="PATRIC" id="fig|336566.3.peg.893"/>
<dbReference type="Pfam" id="PF00990">
    <property type="entry name" value="GGDEF"/>
    <property type="match status" value="1"/>
</dbReference>
<evidence type="ECO:0000256" key="2">
    <source>
        <dbReference type="ARBA" id="ARBA00012528"/>
    </source>
</evidence>
<keyword evidence="6" id="KW-1185">Reference proteome</keyword>
<dbReference type="RefSeq" id="WP_057637730.1">
    <property type="nucleotide sequence ID" value="NZ_LDJM01000018.1"/>
</dbReference>
<feature type="domain" description="GGDEF" evidence="3">
    <location>
        <begin position="360"/>
        <end position="496"/>
    </location>
</feature>
<dbReference type="GO" id="GO:0005886">
    <property type="term" value="C:plasma membrane"/>
    <property type="evidence" value="ECO:0007669"/>
    <property type="project" value="TreeGrafter"/>
</dbReference>
<dbReference type="STRING" id="336566.ABB30_07740"/>
<dbReference type="EC" id="2.7.7.65" evidence="2"/>
<dbReference type="PROSITE" id="PS50887">
    <property type="entry name" value="GGDEF"/>
    <property type="match status" value="1"/>
</dbReference>
<dbReference type="InterPro" id="IPR043128">
    <property type="entry name" value="Rev_trsase/Diguanyl_cyclase"/>
</dbReference>
<dbReference type="EMBL" id="LDJM01000018">
    <property type="protein sequence ID" value="KRG77383.1"/>
    <property type="molecule type" value="Genomic_DNA"/>
</dbReference>
<dbReference type="SMART" id="SM00267">
    <property type="entry name" value="GGDEF"/>
    <property type="match status" value="1"/>
</dbReference>